<keyword evidence="1" id="KW-0812">Transmembrane</keyword>
<protein>
    <recommendedName>
        <fullName evidence="4">Type II secretion system (T2SS), protein F</fullName>
    </recommendedName>
</protein>
<dbReference type="STRING" id="118967.SAMN02745191_0112"/>
<accession>A0A1T4JVT8</accession>
<dbReference type="AlphaFoldDB" id="A0A1T4JVT8"/>
<evidence type="ECO:0000256" key="1">
    <source>
        <dbReference type="SAM" id="Phobius"/>
    </source>
</evidence>
<dbReference type="Proteomes" id="UP000243297">
    <property type="component" value="Unassembled WGS sequence"/>
</dbReference>
<dbReference type="RefSeq" id="WP_078710579.1">
    <property type="nucleotide sequence ID" value="NZ_FUWY01000001.1"/>
</dbReference>
<keyword evidence="1" id="KW-1133">Transmembrane helix</keyword>
<name>A0A1T4JVT8_9FIRM</name>
<feature type="transmembrane region" description="Helical" evidence="1">
    <location>
        <begin position="6"/>
        <end position="21"/>
    </location>
</feature>
<feature type="transmembrane region" description="Helical" evidence="1">
    <location>
        <begin position="84"/>
        <end position="103"/>
    </location>
</feature>
<evidence type="ECO:0000313" key="3">
    <source>
        <dbReference type="Proteomes" id="UP000243297"/>
    </source>
</evidence>
<feature type="transmembrane region" description="Helical" evidence="1">
    <location>
        <begin position="233"/>
        <end position="255"/>
    </location>
</feature>
<keyword evidence="1" id="KW-0472">Membrane</keyword>
<organism evidence="2 3">
    <name type="scientific">Anaerorhabdus furcosa</name>
    <dbReference type="NCBI Taxonomy" id="118967"/>
    <lineage>
        <taxon>Bacteria</taxon>
        <taxon>Bacillati</taxon>
        <taxon>Bacillota</taxon>
        <taxon>Erysipelotrichia</taxon>
        <taxon>Erysipelotrichales</taxon>
        <taxon>Erysipelotrichaceae</taxon>
        <taxon>Anaerorhabdus</taxon>
    </lineage>
</organism>
<sequence length="260" mass="30896">MNNFLLLFLLFYTYMIYLWFFRNRNATHHMENFFDFFVEKDFKFILEHLGEDNIKKVIHKRIKKSIGATFIICLVLNKDISINYLIFYFILGILFYKLQYYLIKKKYEKKLLEADERFPYYLNNLCILIQNNSVPVALNKSIDVAPRLFKKDLEILVSDIHIGHKKGLIPYLEFNNKFKQVKDLNRVVKTLFNISNASTSKEKMVMSLAKITNERVFNARKDYFNKILDKQALIPWISFLWVGIVLIASFSGISFGEFLS</sequence>
<keyword evidence="3" id="KW-1185">Reference proteome</keyword>
<dbReference type="EMBL" id="FUWY01000001">
    <property type="protein sequence ID" value="SJZ34165.1"/>
    <property type="molecule type" value="Genomic_DNA"/>
</dbReference>
<reference evidence="3" key="1">
    <citation type="submission" date="2017-02" db="EMBL/GenBank/DDBJ databases">
        <authorList>
            <person name="Varghese N."/>
            <person name="Submissions S."/>
        </authorList>
    </citation>
    <scope>NUCLEOTIDE SEQUENCE [LARGE SCALE GENOMIC DNA]</scope>
    <source>
        <strain evidence="3">ATCC 25662</strain>
    </source>
</reference>
<gene>
    <name evidence="2" type="ORF">SAMN02745191_0112</name>
</gene>
<evidence type="ECO:0008006" key="4">
    <source>
        <dbReference type="Google" id="ProtNLM"/>
    </source>
</evidence>
<proteinExistence type="predicted"/>
<evidence type="ECO:0000313" key="2">
    <source>
        <dbReference type="EMBL" id="SJZ34165.1"/>
    </source>
</evidence>